<protein>
    <recommendedName>
        <fullName evidence="7">AP2/ERF domain-containing protein</fullName>
    </recommendedName>
</protein>
<feature type="compositionally biased region" description="Basic residues" evidence="6">
    <location>
        <begin position="694"/>
        <end position="705"/>
    </location>
</feature>
<evidence type="ECO:0000256" key="4">
    <source>
        <dbReference type="ARBA" id="ARBA00023163"/>
    </source>
</evidence>
<dbReference type="Gene3D" id="3.30.730.10">
    <property type="entry name" value="AP2/ERF domain"/>
    <property type="match status" value="2"/>
</dbReference>
<dbReference type="InterPro" id="IPR036955">
    <property type="entry name" value="AP2/ERF_dom_sf"/>
</dbReference>
<reference evidence="8 10" key="1">
    <citation type="journal article" date="2012" name="Nature">
        <title>Algal genomes reveal evolutionary mosaicism and the fate of nucleomorphs.</title>
        <authorList>
            <consortium name="DOE Joint Genome Institute"/>
            <person name="Curtis B.A."/>
            <person name="Tanifuji G."/>
            <person name="Burki F."/>
            <person name="Gruber A."/>
            <person name="Irimia M."/>
            <person name="Maruyama S."/>
            <person name="Arias M.C."/>
            <person name="Ball S.G."/>
            <person name="Gile G.H."/>
            <person name="Hirakawa Y."/>
            <person name="Hopkins J.F."/>
            <person name="Kuo A."/>
            <person name="Rensing S.A."/>
            <person name="Schmutz J."/>
            <person name="Symeonidi A."/>
            <person name="Elias M."/>
            <person name="Eveleigh R.J."/>
            <person name="Herman E.K."/>
            <person name="Klute M.J."/>
            <person name="Nakayama T."/>
            <person name="Obornik M."/>
            <person name="Reyes-Prieto A."/>
            <person name="Armbrust E.V."/>
            <person name="Aves S.J."/>
            <person name="Beiko R.G."/>
            <person name="Coutinho P."/>
            <person name="Dacks J.B."/>
            <person name="Durnford D.G."/>
            <person name="Fast N.M."/>
            <person name="Green B.R."/>
            <person name="Grisdale C.J."/>
            <person name="Hempel F."/>
            <person name="Henrissat B."/>
            <person name="Hoppner M.P."/>
            <person name="Ishida K."/>
            <person name="Kim E."/>
            <person name="Koreny L."/>
            <person name="Kroth P.G."/>
            <person name="Liu Y."/>
            <person name="Malik S.B."/>
            <person name="Maier U.G."/>
            <person name="McRose D."/>
            <person name="Mock T."/>
            <person name="Neilson J.A."/>
            <person name="Onodera N.T."/>
            <person name="Poole A.M."/>
            <person name="Pritham E.J."/>
            <person name="Richards T.A."/>
            <person name="Rocap G."/>
            <person name="Roy S.W."/>
            <person name="Sarai C."/>
            <person name="Schaack S."/>
            <person name="Shirato S."/>
            <person name="Slamovits C.H."/>
            <person name="Spencer D.F."/>
            <person name="Suzuki S."/>
            <person name="Worden A.Z."/>
            <person name="Zauner S."/>
            <person name="Barry K."/>
            <person name="Bell C."/>
            <person name="Bharti A.K."/>
            <person name="Crow J.A."/>
            <person name="Grimwood J."/>
            <person name="Kramer R."/>
            <person name="Lindquist E."/>
            <person name="Lucas S."/>
            <person name="Salamov A."/>
            <person name="McFadden G.I."/>
            <person name="Lane C.E."/>
            <person name="Keeling P.J."/>
            <person name="Gray M.W."/>
            <person name="Grigoriev I.V."/>
            <person name="Archibald J.M."/>
        </authorList>
    </citation>
    <scope>NUCLEOTIDE SEQUENCE</scope>
    <source>
        <strain evidence="8 10">CCMP2712</strain>
    </source>
</reference>
<feature type="compositionally biased region" description="Basic and acidic residues" evidence="6">
    <location>
        <begin position="706"/>
        <end position="716"/>
    </location>
</feature>
<dbReference type="AlphaFoldDB" id="L1J4W4"/>
<feature type="compositionally biased region" description="Basic and acidic residues" evidence="6">
    <location>
        <begin position="572"/>
        <end position="588"/>
    </location>
</feature>
<reference evidence="10" key="2">
    <citation type="submission" date="2012-11" db="EMBL/GenBank/DDBJ databases">
        <authorList>
            <person name="Kuo A."/>
            <person name="Curtis B.A."/>
            <person name="Tanifuji G."/>
            <person name="Burki F."/>
            <person name="Gruber A."/>
            <person name="Irimia M."/>
            <person name="Maruyama S."/>
            <person name="Arias M.C."/>
            <person name="Ball S.G."/>
            <person name="Gile G.H."/>
            <person name="Hirakawa Y."/>
            <person name="Hopkins J.F."/>
            <person name="Rensing S.A."/>
            <person name="Schmutz J."/>
            <person name="Symeonidi A."/>
            <person name="Elias M."/>
            <person name="Eveleigh R.J."/>
            <person name="Herman E.K."/>
            <person name="Klute M.J."/>
            <person name="Nakayama T."/>
            <person name="Obornik M."/>
            <person name="Reyes-Prieto A."/>
            <person name="Armbrust E.V."/>
            <person name="Aves S.J."/>
            <person name="Beiko R.G."/>
            <person name="Coutinho P."/>
            <person name="Dacks J.B."/>
            <person name="Durnford D.G."/>
            <person name="Fast N.M."/>
            <person name="Green B.R."/>
            <person name="Grisdale C."/>
            <person name="Hempe F."/>
            <person name="Henrissat B."/>
            <person name="Hoppner M.P."/>
            <person name="Ishida K.-I."/>
            <person name="Kim E."/>
            <person name="Koreny L."/>
            <person name="Kroth P.G."/>
            <person name="Liu Y."/>
            <person name="Malik S.-B."/>
            <person name="Maier U.G."/>
            <person name="McRose D."/>
            <person name="Mock T."/>
            <person name="Neilson J.A."/>
            <person name="Onodera N.T."/>
            <person name="Poole A.M."/>
            <person name="Pritham E.J."/>
            <person name="Richards T.A."/>
            <person name="Rocap G."/>
            <person name="Roy S.W."/>
            <person name="Sarai C."/>
            <person name="Schaack S."/>
            <person name="Shirato S."/>
            <person name="Slamovits C.H."/>
            <person name="Spencer D.F."/>
            <person name="Suzuki S."/>
            <person name="Worden A.Z."/>
            <person name="Zauner S."/>
            <person name="Barry K."/>
            <person name="Bell C."/>
            <person name="Bharti A.K."/>
            <person name="Crow J.A."/>
            <person name="Grimwood J."/>
            <person name="Kramer R."/>
            <person name="Lindquist E."/>
            <person name="Lucas S."/>
            <person name="Salamov A."/>
            <person name="McFadden G.I."/>
            <person name="Lane C.E."/>
            <person name="Keeling P.J."/>
            <person name="Gray M.W."/>
            <person name="Grigoriev I.V."/>
            <person name="Archibald J.M."/>
        </authorList>
    </citation>
    <scope>NUCLEOTIDE SEQUENCE</scope>
    <source>
        <strain evidence="10">CCMP2712</strain>
    </source>
</reference>
<evidence type="ECO:0000256" key="6">
    <source>
        <dbReference type="SAM" id="MobiDB-lite"/>
    </source>
</evidence>
<feature type="region of interest" description="Disordered" evidence="6">
    <location>
        <begin position="183"/>
        <end position="607"/>
    </location>
</feature>
<keyword evidence="3" id="KW-0238">DNA-binding</keyword>
<organism evidence="8">
    <name type="scientific">Guillardia theta (strain CCMP2712)</name>
    <name type="common">Cryptophyte</name>
    <dbReference type="NCBI Taxonomy" id="905079"/>
    <lineage>
        <taxon>Eukaryota</taxon>
        <taxon>Cryptophyceae</taxon>
        <taxon>Pyrenomonadales</taxon>
        <taxon>Geminigeraceae</taxon>
        <taxon>Guillardia</taxon>
    </lineage>
</organism>
<evidence type="ECO:0000256" key="2">
    <source>
        <dbReference type="ARBA" id="ARBA00023015"/>
    </source>
</evidence>
<dbReference type="PaxDb" id="55529-EKX43573"/>
<name>L1J4W4_GUITC</name>
<feature type="compositionally biased region" description="Low complexity" evidence="6">
    <location>
        <begin position="1093"/>
        <end position="1109"/>
    </location>
</feature>
<keyword evidence="10" id="KW-1185">Reference proteome</keyword>
<dbReference type="GO" id="GO:0003677">
    <property type="term" value="F:DNA binding"/>
    <property type="evidence" value="ECO:0007669"/>
    <property type="project" value="UniProtKB-KW"/>
</dbReference>
<feature type="compositionally biased region" description="Low complexity" evidence="6">
    <location>
        <begin position="755"/>
        <end position="765"/>
    </location>
</feature>
<dbReference type="STRING" id="905079.L1J4W4"/>
<comment type="subcellular location">
    <subcellularLocation>
        <location evidence="1">Nucleus</location>
    </subcellularLocation>
</comment>
<dbReference type="SMART" id="SM00380">
    <property type="entry name" value="AP2"/>
    <property type="match status" value="1"/>
</dbReference>
<dbReference type="RefSeq" id="XP_005830553.1">
    <property type="nucleotide sequence ID" value="XM_005830496.1"/>
</dbReference>
<evidence type="ECO:0000256" key="5">
    <source>
        <dbReference type="ARBA" id="ARBA00023242"/>
    </source>
</evidence>
<feature type="compositionally biased region" description="Basic and acidic residues" evidence="6">
    <location>
        <begin position="546"/>
        <end position="560"/>
    </location>
</feature>
<reference evidence="9" key="3">
    <citation type="submission" date="2016-03" db="UniProtKB">
        <authorList>
            <consortium name="EnsemblProtists"/>
        </authorList>
    </citation>
    <scope>IDENTIFICATION</scope>
</reference>
<accession>L1J4W4</accession>
<feature type="compositionally biased region" description="Basic and acidic residues" evidence="6">
    <location>
        <begin position="736"/>
        <end position="751"/>
    </location>
</feature>
<dbReference type="EnsemblProtists" id="EKX43573">
    <property type="protein sequence ID" value="EKX43573"/>
    <property type="gene ID" value="GUITHDRAFT_140339"/>
</dbReference>
<dbReference type="KEGG" id="gtt:GUITHDRAFT_140339"/>
<evidence type="ECO:0000313" key="10">
    <source>
        <dbReference type="Proteomes" id="UP000011087"/>
    </source>
</evidence>
<dbReference type="PANTHER" id="PTHR31194">
    <property type="entry name" value="SHN SHINE , DNA BINDING / TRANSCRIPTION FACTOR"/>
    <property type="match status" value="1"/>
</dbReference>
<dbReference type="InterPro" id="IPR016177">
    <property type="entry name" value="DNA-bd_dom_sf"/>
</dbReference>
<proteinExistence type="predicted"/>
<dbReference type="InterPro" id="IPR050913">
    <property type="entry name" value="AP2/ERF_ERF"/>
</dbReference>
<dbReference type="PROSITE" id="PS51032">
    <property type="entry name" value="AP2_ERF"/>
    <property type="match status" value="2"/>
</dbReference>
<dbReference type="Gene3D" id="2.30.30.140">
    <property type="match status" value="1"/>
</dbReference>
<gene>
    <name evidence="8" type="ORF">GUITHDRAFT_140339</name>
</gene>
<feature type="domain" description="AP2/ERF" evidence="7">
    <location>
        <begin position="955"/>
        <end position="1017"/>
    </location>
</feature>
<feature type="compositionally biased region" description="Basic and acidic residues" evidence="6">
    <location>
        <begin position="487"/>
        <end position="531"/>
    </location>
</feature>
<feature type="compositionally biased region" description="Basic and acidic residues" evidence="6">
    <location>
        <begin position="415"/>
        <end position="443"/>
    </location>
</feature>
<feature type="region of interest" description="Disordered" evidence="6">
    <location>
        <begin position="102"/>
        <end position="139"/>
    </location>
</feature>
<feature type="compositionally biased region" description="Basic and acidic residues" evidence="6">
    <location>
        <begin position="450"/>
        <end position="476"/>
    </location>
</feature>
<feature type="domain" description="AP2/ERF" evidence="7">
    <location>
        <begin position="1198"/>
        <end position="1254"/>
    </location>
</feature>
<evidence type="ECO:0000256" key="1">
    <source>
        <dbReference type="ARBA" id="ARBA00004123"/>
    </source>
</evidence>
<evidence type="ECO:0000313" key="9">
    <source>
        <dbReference type="EnsemblProtists" id="EKX43573"/>
    </source>
</evidence>
<feature type="compositionally biased region" description="Basic and acidic residues" evidence="6">
    <location>
        <begin position="364"/>
        <end position="397"/>
    </location>
</feature>
<dbReference type="PANTHER" id="PTHR31194:SF189">
    <property type="entry name" value="AP2_ERF DOMAIN-CONTAINING PROTEIN"/>
    <property type="match status" value="1"/>
</dbReference>
<feature type="region of interest" description="Disordered" evidence="6">
    <location>
        <begin position="663"/>
        <end position="865"/>
    </location>
</feature>
<dbReference type="InterPro" id="IPR001471">
    <property type="entry name" value="AP2/ERF_dom"/>
</dbReference>
<feature type="compositionally biased region" description="Basic and acidic residues" evidence="6">
    <location>
        <begin position="785"/>
        <end position="808"/>
    </location>
</feature>
<sequence>MSEDDTFAGGTRVRVCYSDGFWYYGSIDDFHEPTGKYRISLDEGDRIFVALPDVDVEILETGAVGMRKGTQPVRAGRAGNFKHRRVPHQVERYMPGEEMHVHNKPHAHAKKSEPTPQKSPSSAPQRSTRGGHHGHWQVNFGLQGSLTDFTWSRKADAVQTEVEDGKQNKARKRLPVGEELSLDDVKVKQAGQSQTGRGRAGGRSKASATALEVDKNETPNEKPGKKKDGAPVQPEGEASNFATSSAPEALPKDPVHRSKKRRSGPLLSHSKNRKKKFKLENKSPNLTSVTPARGSVSAPLLSLSGQENPSSVPPQPEAPAVALVEGKKESAKTADASTKGSKGKKKVKSAVESHDDQPAVAEEVAEKSKEVKAEKKTKEKEEHKVEERASSAVKVEEEATSSTQEGNKPAGSLPAKRESASQRSANEAKKAKGAEAKSPRGSEGKGPTAGEEKGPSAVDGKGDRKGSQGSEAKGEGSAEPAVTPRGAEGKRGSSSEPKTPRGSEAKGSAEGKGEGKGDPKGYAKGASRTEPKVATSAEGKAGNAVEGKDGGSGEGKEAGTEGRGASGGEGKGGNRAEGKGVKEADKEAAAAIAGKAEADQEQSEGVWMPMKKFLSESGASENVGKTVRCWKEARWVKGKLVRHEEGASAKSAKGELRMLLEDGEELPVDAREDAEVLLDAGQEQQKPEAEKKTSKAKVAKGKRKGAKSEGKEKPADADESMGPEKPVEASGSENVGEEKESHPTVEIDRGGKGAAAGLANAPSGASTPVPARETRPNRRSQSVDSNRETGKDKDGGKGVKEDKLDSPRVEGSSNPPQEGRGEKAKGEPQGGQEAKKAQQEGQLKASKPTKSRETRSSTTPARSFQHPIGQRLRVLYDDGWWYPGAITGREFIEREKGKPADETYHITLDDGETQLSTTLPDPDIQLVEGDEVVSEPVRNTAAEGAAEVAAPEDKGYIGVRKRDRYWLAEIKRQGQTIKLGQYDNAEDAAKAYDEAAIKYQQGAEQECQGDKAKVNFQGSKESANALSNPLRYVNSRVRVLYDDGIWYDGAILSYDDKSNEFSIRLDDDTRFTTPLPDPDIEIIPSALSPKGVAASSSAPHHHSSATGSSRGKSAAQPSIQYTNGMRLRVLYDDGAFYPGTIVGCNEQDKRYKIKLDEGTKFSTTLPDPDIEVLGMAPPSIKFWNLRKVADAEAPLPVTYQGVEFEDSSGAWAAKIQLQESIKFLGVYDTPEEAAAAYNAAVRHYRSVIASLDGHDRCFCCLPSLVADLW</sequence>
<dbReference type="HOGENOM" id="CLU_264133_0_0_1"/>
<keyword evidence="5" id="KW-0539">Nucleus</keyword>
<keyword evidence="4" id="KW-0804">Transcription</keyword>
<feature type="compositionally biased region" description="Basic and acidic residues" evidence="6">
    <location>
        <begin position="212"/>
        <end position="229"/>
    </location>
</feature>
<dbReference type="GO" id="GO:0005634">
    <property type="term" value="C:nucleus"/>
    <property type="evidence" value="ECO:0007669"/>
    <property type="project" value="UniProtKB-SubCell"/>
</dbReference>
<dbReference type="GeneID" id="17300305"/>
<dbReference type="EMBL" id="JH993009">
    <property type="protein sequence ID" value="EKX43573.1"/>
    <property type="molecule type" value="Genomic_DNA"/>
</dbReference>
<feature type="compositionally biased region" description="Polar residues" evidence="6">
    <location>
        <begin position="114"/>
        <end position="128"/>
    </location>
</feature>
<evidence type="ECO:0000259" key="7">
    <source>
        <dbReference type="PROSITE" id="PS51032"/>
    </source>
</evidence>
<dbReference type="SUPFAM" id="SSF54171">
    <property type="entry name" value="DNA-binding domain"/>
    <property type="match status" value="2"/>
</dbReference>
<dbReference type="GO" id="GO:0003700">
    <property type="term" value="F:DNA-binding transcription factor activity"/>
    <property type="evidence" value="ECO:0007669"/>
    <property type="project" value="InterPro"/>
</dbReference>
<feature type="compositionally biased region" description="Gly residues" evidence="6">
    <location>
        <begin position="561"/>
        <end position="571"/>
    </location>
</feature>
<evidence type="ECO:0000256" key="3">
    <source>
        <dbReference type="ARBA" id="ARBA00023125"/>
    </source>
</evidence>
<dbReference type="Proteomes" id="UP000011087">
    <property type="component" value="Unassembled WGS sequence"/>
</dbReference>
<evidence type="ECO:0000313" key="8">
    <source>
        <dbReference type="EMBL" id="EKX43573.1"/>
    </source>
</evidence>
<feature type="region of interest" description="Disordered" evidence="6">
    <location>
        <begin position="1090"/>
        <end position="1116"/>
    </location>
</feature>
<keyword evidence="2" id="KW-0805">Transcription regulation</keyword>
<dbReference type="OMA" id="ENCCANA"/>